<evidence type="ECO:0000313" key="3">
    <source>
        <dbReference type="Proteomes" id="UP001164693"/>
    </source>
</evidence>
<name>A0ABY7JRK7_9ACTN</name>
<gene>
    <name evidence="2" type="ORF">M6B22_11565</name>
</gene>
<reference evidence="2" key="1">
    <citation type="submission" date="2022-05" db="EMBL/GenBank/DDBJ databases">
        <title>Jatrophihabitans sp. SB3-54 whole genome sequence.</title>
        <authorList>
            <person name="Suh M.K."/>
            <person name="Eom M.K."/>
            <person name="Kim J.S."/>
            <person name="Kim H.S."/>
            <person name="Do H.E."/>
            <person name="Shin Y.K."/>
            <person name="Lee J.-S."/>
        </authorList>
    </citation>
    <scope>NUCLEOTIDE SEQUENCE</scope>
    <source>
        <strain evidence="2">SB3-54</strain>
    </source>
</reference>
<organism evidence="2 3">
    <name type="scientific">Jatrophihabitans cynanchi</name>
    <dbReference type="NCBI Taxonomy" id="2944128"/>
    <lineage>
        <taxon>Bacteria</taxon>
        <taxon>Bacillati</taxon>
        <taxon>Actinomycetota</taxon>
        <taxon>Actinomycetes</taxon>
        <taxon>Jatrophihabitantales</taxon>
        <taxon>Jatrophihabitantaceae</taxon>
        <taxon>Jatrophihabitans</taxon>
    </lineage>
</organism>
<dbReference type="Gene3D" id="3.40.50.300">
    <property type="entry name" value="P-loop containing nucleotide triphosphate hydrolases"/>
    <property type="match status" value="1"/>
</dbReference>
<dbReference type="InterPro" id="IPR027417">
    <property type="entry name" value="P-loop_NTPase"/>
</dbReference>
<keyword evidence="3" id="KW-1185">Reference proteome</keyword>
<proteinExistence type="predicted"/>
<accession>A0ABY7JRK7</accession>
<feature type="region of interest" description="Disordered" evidence="1">
    <location>
        <begin position="22"/>
        <end position="45"/>
    </location>
</feature>
<dbReference type="SUPFAM" id="SSF52540">
    <property type="entry name" value="P-loop containing nucleoside triphosphate hydrolases"/>
    <property type="match status" value="1"/>
</dbReference>
<sequence length="485" mass="53984">MSRIERLPYFSRALALPRVLADRRPGSRPRQLRGQGSLPVSVPPPNPGKDHIVIVGASKTGTTGLYASVKAALVAAGIAARTMFEPRHAFRVDNIFRLAPGQPVLVKRTLDGLEGAVPDPLAFDRRIITVRDPRDVLVSTLLFRPLTKRALERVGEAEVEQFIAALEQKEADPASISVRELFELTETLGIGGPPYKQMMWDLTAQQGLMREQEFHPVRYERFIAGDLADLADYLGVAVTTVSNTESAMFGHIVRSKSSGAFRQWFRPDDLTYYNDLFRTHLTELGYPLDVELETGVRIDPAESSEYIRTHFAERRGKLATVERVARSAWSPTDVTTLEDLQNLMSFAADGDGEACVRVAKVALSGHLRERDEAMALRWARAAAQLGVGSGVRLTISLLTESGSTDPAVHRELRAWISELRLRDPKPNDQDLTSRLRRAEAELKQIKRSGGYRVGAQLAAVARDPRHRAAPAVKELARIWRGRHRR</sequence>
<evidence type="ECO:0008006" key="4">
    <source>
        <dbReference type="Google" id="ProtNLM"/>
    </source>
</evidence>
<protein>
    <recommendedName>
        <fullName evidence="4">Sulfotransferase domain-containing protein</fullName>
    </recommendedName>
</protein>
<dbReference type="RefSeq" id="WP_269441698.1">
    <property type="nucleotide sequence ID" value="NZ_CP097463.1"/>
</dbReference>
<dbReference type="EMBL" id="CP097463">
    <property type="protein sequence ID" value="WAX55195.1"/>
    <property type="molecule type" value="Genomic_DNA"/>
</dbReference>
<dbReference type="Proteomes" id="UP001164693">
    <property type="component" value="Chromosome"/>
</dbReference>
<evidence type="ECO:0000256" key="1">
    <source>
        <dbReference type="SAM" id="MobiDB-lite"/>
    </source>
</evidence>
<evidence type="ECO:0000313" key="2">
    <source>
        <dbReference type="EMBL" id="WAX55195.1"/>
    </source>
</evidence>